<reference evidence="1" key="1">
    <citation type="journal article" date="2014" name="Front. Microbiol.">
        <title>High frequency of phylogenetically diverse reductive dehalogenase-homologous genes in deep subseafloor sedimentary metagenomes.</title>
        <authorList>
            <person name="Kawai M."/>
            <person name="Futagami T."/>
            <person name="Toyoda A."/>
            <person name="Takaki Y."/>
            <person name="Nishi S."/>
            <person name="Hori S."/>
            <person name="Arai W."/>
            <person name="Tsubouchi T."/>
            <person name="Morono Y."/>
            <person name="Uchiyama I."/>
            <person name="Ito T."/>
            <person name="Fujiyama A."/>
            <person name="Inagaki F."/>
            <person name="Takami H."/>
        </authorList>
    </citation>
    <scope>NUCLEOTIDE SEQUENCE</scope>
    <source>
        <strain evidence="1">Expedition CK06-06</strain>
    </source>
</reference>
<organism evidence="1">
    <name type="scientific">marine sediment metagenome</name>
    <dbReference type="NCBI Taxonomy" id="412755"/>
    <lineage>
        <taxon>unclassified sequences</taxon>
        <taxon>metagenomes</taxon>
        <taxon>ecological metagenomes</taxon>
    </lineage>
</organism>
<accession>X1DT68</accession>
<comment type="caution">
    <text evidence="1">The sequence shown here is derived from an EMBL/GenBank/DDBJ whole genome shotgun (WGS) entry which is preliminary data.</text>
</comment>
<sequence>KNKFEGIQMEGIKIDQLNELRKIVENSMKVLKMKIVYAEIGTGPIFK</sequence>
<dbReference type="AlphaFoldDB" id="X1DT68"/>
<feature type="non-terminal residue" evidence="1">
    <location>
        <position position="1"/>
    </location>
</feature>
<dbReference type="EMBL" id="BART01041121">
    <property type="protein sequence ID" value="GAH23352.1"/>
    <property type="molecule type" value="Genomic_DNA"/>
</dbReference>
<evidence type="ECO:0000313" key="1">
    <source>
        <dbReference type="EMBL" id="GAH23352.1"/>
    </source>
</evidence>
<gene>
    <name evidence="1" type="ORF">S01H4_66414</name>
</gene>
<name>X1DT68_9ZZZZ</name>
<protein>
    <submittedName>
        <fullName evidence="1">Uncharacterized protein</fullName>
    </submittedName>
</protein>
<proteinExistence type="predicted"/>